<feature type="domain" description="Nop" evidence="12">
    <location>
        <begin position="154"/>
        <end position="272"/>
    </location>
</feature>
<keyword evidence="6" id="KW-0694">RNA-binding</keyword>
<dbReference type="STRING" id="151549.A0A4C1TI01"/>
<dbReference type="PROSITE" id="PS51358">
    <property type="entry name" value="NOP"/>
    <property type="match status" value="1"/>
</dbReference>
<accession>A0A4C1TI01</accession>
<keyword evidence="5" id="KW-0747">Spliceosome</keyword>
<comment type="caution">
    <text evidence="13">The sequence shown here is derived from an EMBL/GenBank/DDBJ whole genome shotgun (WGS) entry which is preliminary data.</text>
</comment>
<comment type="similarity">
    <text evidence="2">Belongs to the PRP31 family.</text>
</comment>
<dbReference type="Pfam" id="PF01798">
    <property type="entry name" value="Nop"/>
    <property type="match status" value="1"/>
</dbReference>
<evidence type="ECO:0000256" key="10">
    <source>
        <dbReference type="ARBA" id="ARBA00030766"/>
    </source>
</evidence>
<evidence type="ECO:0000313" key="14">
    <source>
        <dbReference type="Proteomes" id="UP000299102"/>
    </source>
</evidence>
<dbReference type="AlphaFoldDB" id="A0A4C1TI01"/>
<dbReference type="SUPFAM" id="SSF89124">
    <property type="entry name" value="Nop domain"/>
    <property type="match status" value="1"/>
</dbReference>
<organism evidence="13 14">
    <name type="scientific">Eumeta variegata</name>
    <name type="common">Bagworm moth</name>
    <name type="synonym">Eumeta japonica</name>
    <dbReference type="NCBI Taxonomy" id="151549"/>
    <lineage>
        <taxon>Eukaryota</taxon>
        <taxon>Metazoa</taxon>
        <taxon>Ecdysozoa</taxon>
        <taxon>Arthropoda</taxon>
        <taxon>Hexapoda</taxon>
        <taxon>Insecta</taxon>
        <taxon>Pterygota</taxon>
        <taxon>Neoptera</taxon>
        <taxon>Endopterygota</taxon>
        <taxon>Lepidoptera</taxon>
        <taxon>Glossata</taxon>
        <taxon>Ditrysia</taxon>
        <taxon>Tineoidea</taxon>
        <taxon>Psychidae</taxon>
        <taxon>Oiketicinae</taxon>
        <taxon>Eumeta</taxon>
    </lineage>
</organism>
<dbReference type="PANTHER" id="PTHR13904">
    <property type="entry name" value="PRE-MRNA SPLICING FACTOR PRP31"/>
    <property type="match status" value="1"/>
</dbReference>
<dbReference type="GO" id="GO:0005687">
    <property type="term" value="C:U4 snRNP"/>
    <property type="evidence" value="ECO:0007669"/>
    <property type="project" value="TreeGrafter"/>
</dbReference>
<evidence type="ECO:0000259" key="12">
    <source>
        <dbReference type="PROSITE" id="PS51358"/>
    </source>
</evidence>
<keyword evidence="4" id="KW-0507">mRNA processing</keyword>
<dbReference type="GO" id="GO:0071011">
    <property type="term" value="C:precatalytic spliceosome"/>
    <property type="evidence" value="ECO:0007669"/>
    <property type="project" value="TreeGrafter"/>
</dbReference>
<dbReference type="FunFam" id="1.10.246.90:FF:000002">
    <property type="entry name" value="U4/U6 small nuclear ribonucleoprotein Prp31"/>
    <property type="match status" value="1"/>
</dbReference>
<dbReference type="Pfam" id="PF09785">
    <property type="entry name" value="Prp31_C"/>
    <property type="match status" value="1"/>
</dbReference>
<comment type="subcellular location">
    <subcellularLocation>
        <location evidence="1">Nucleus</location>
    </subcellularLocation>
</comment>
<keyword evidence="8" id="KW-0539">Nucleus</keyword>
<dbReference type="InterPro" id="IPR019175">
    <property type="entry name" value="Prp31_C"/>
</dbReference>
<dbReference type="OrthoDB" id="4771285at2759"/>
<gene>
    <name evidence="13" type="ORF">EVAR_102810_1</name>
</gene>
<evidence type="ECO:0000256" key="11">
    <source>
        <dbReference type="ARBA" id="ARBA00045397"/>
    </source>
</evidence>
<evidence type="ECO:0000256" key="7">
    <source>
        <dbReference type="ARBA" id="ARBA00023187"/>
    </source>
</evidence>
<dbReference type="Proteomes" id="UP000299102">
    <property type="component" value="Unassembled WGS sequence"/>
</dbReference>
<dbReference type="PANTHER" id="PTHR13904:SF0">
    <property type="entry name" value="U4_U6 SMALL NUCLEAR RIBONUCLEOPROTEIN PRP31"/>
    <property type="match status" value="1"/>
</dbReference>
<protein>
    <recommendedName>
        <fullName evidence="3">U4/U6 small nuclear ribonucleoprotein Prp31</fullName>
    </recommendedName>
    <alternativeName>
        <fullName evidence="10">Pre-mRNA-processing factor 31</fullName>
    </alternativeName>
</protein>
<proteinExistence type="inferred from homology"/>
<name>A0A4C1TI01_EUMVA</name>
<evidence type="ECO:0000256" key="3">
    <source>
        <dbReference type="ARBA" id="ARBA00013538"/>
    </source>
</evidence>
<reference evidence="13 14" key="1">
    <citation type="journal article" date="2019" name="Commun. Biol.">
        <title>The bagworm genome reveals a unique fibroin gene that provides high tensile strength.</title>
        <authorList>
            <person name="Kono N."/>
            <person name="Nakamura H."/>
            <person name="Ohtoshi R."/>
            <person name="Tomita M."/>
            <person name="Numata K."/>
            <person name="Arakawa K."/>
        </authorList>
    </citation>
    <scope>NUCLEOTIDE SEQUENCE [LARGE SCALE GENOMIC DNA]</scope>
</reference>
<evidence type="ECO:0000313" key="13">
    <source>
        <dbReference type="EMBL" id="GBP14143.1"/>
    </source>
</evidence>
<evidence type="ECO:0000256" key="4">
    <source>
        <dbReference type="ARBA" id="ARBA00022664"/>
    </source>
</evidence>
<evidence type="ECO:0000256" key="9">
    <source>
        <dbReference type="ARBA" id="ARBA00023274"/>
    </source>
</evidence>
<keyword evidence="14" id="KW-1185">Reference proteome</keyword>
<dbReference type="GO" id="GO:0046540">
    <property type="term" value="C:U4/U6 x U5 tri-snRNP complex"/>
    <property type="evidence" value="ECO:0007669"/>
    <property type="project" value="InterPro"/>
</dbReference>
<dbReference type="InterPro" id="IPR012976">
    <property type="entry name" value="NOSIC"/>
</dbReference>
<dbReference type="InterPro" id="IPR027105">
    <property type="entry name" value="Prp31"/>
</dbReference>
<dbReference type="FunFam" id="1.10.287.4070:FF:000003">
    <property type="entry name" value="U4/U6 small nuclear ribonucleoprotein PRP31"/>
    <property type="match status" value="1"/>
</dbReference>
<evidence type="ECO:0000256" key="6">
    <source>
        <dbReference type="ARBA" id="ARBA00022884"/>
    </source>
</evidence>
<evidence type="ECO:0000256" key="2">
    <source>
        <dbReference type="ARBA" id="ARBA00005572"/>
    </source>
</evidence>
<dbReference type="InterPro" id="IPR042239">
    <property type="entry name" value="Nop_C"/>
</dbReference>
<dbReference type="Gene3D" id="1.10.246.90">
    <property type="entry name" value="Nop domain"/>
    <property type="match status" value="1"/>
</dbReference>
<dbReference type="InterPro" id="IPR002687">
    <property type="entry name" value="Nop_dom"/>
</dbReference>
<keyword evidence="9" id="KW-0687">Ribonucleoprotein</keyword>
<comment type="function">
    <text evidence="11">Involved in pre-mRNA splicing as component of the spliceosome. Required for the assembly of the U4/U5/U6 tri-snRNP complex, one of the building blocks of the spliceosome.</text>
</comment>
<dbReference type="GO" id="GO:0000244">
    <property type="term" value="P:spliceosomal tri-snRNP complex assembly"/>
    <property type="evidence" value="ECO:0007669"/>
    <property type="project" value="InterPro"/>
</dbReference>
<keyword evidence="7" id="KW-0508">mRNA splicing</keyword>
<dbReference type="GO" id="GO:0003723">
    <property type="term" value="F:RNA binding"/>
    <property type="evidence" value="ECO:0007669"/>
    <property type="project" value="UniProtKB-KW"/>
</dbReference>
<dbReference type="InterPro" id="IPR036070">
    <property type="entry name" value="Nop_dom_sf"/>
</dbReference>
<evidence type="ECO:0000256" key="8">
    <source>
        <dbReference type="ARBA" id="ARBA00023242"/>
    </source>
</evidence>
<evidence type="ECO:0000256" key="1">
    <source>
        <dbReference type="ARBA" id="ARBA00004123"/>
    </source>
</evidence>
<sequence length="433" mass="48365">MVVTEIERNFGNERRKFDITGLVESDPEYQLIVEANNIAVEIDGEIAIIHRFVRDKYQKRFPELESLIVTPLEYIRTVKELGNDLDQAKNNETLQSFLTQATIMIVSVTASTTQGKLLTASELHEITEACDMASELNNFKMKIYEYVESRMTFIAPNITAIVGASTAAKILGVAGGLSKLLKMPACNVLLLGQQKKTLSGFSQATALPHTGFIYFSQIVQDTPPELRYKAAKLVSTKLTLAARVDACHESADGHIGKQFREEIEKKLDKLQEPPPVKFVKPLPKPIEQSRKKRGGKRVRKMKERYAMTEFRKNANRLNFADIEDDAYQEDLGYTRGTIGKSSTGRVRLPQIDEKTKVRISKTLQRSLQKQNQQWGGATSVRRQVSGTASSVAFTPLQGLEIVNPQAAETRVNEANAKYFSNTSGFLSVGKKTT</sequence>
<evidence type="ECO:0000256" key="5">
    <source>
        <dbReference type="ARBA" id="ARBA00022728"/>
    </source>
</evidence>
<dbReference type="SMART" id="SM00931">
    <property type="entry name" value="NOSIC"/>
    <property type="match status" value="1"/>
</dbReference>
<dbReference type="Gene3D" id="1.10.287.4070">
    <property type="match status" value="1"/>
</dbReference>
<dbReference type="EMBL" id="BGZK01000061">
    <property type="protein sequence ID" value="GBP14143.1"/>
    <property type="molecule type" value="Genomic_DNA"/>
</dbReference>